<dbReference type="PANTHER" id="PTHR46402:SF2">
    <property type="entry name" value="HISTONE-LYSINE N-TRIMETHYLTRANSFERASE SMYD5"/>
    <property type="match status" value="1"/>
</dbReference>
<accession>A0A2V2UYE2</accession>
<dbReference type="VEuPathDB" id="TriTrypDB:TcBrA4_0012170"/>
<dbReference type="Proteomes" id="UP000246121">
    <property type="component" value="Unassembled WGS sequence"/>
</dbReference>
<dbReference type="AlphaFoldDB" id="A0A2V2UYE2"/>
<evidence type="ECO:0000313" key="5">
    <source>
        <dbReference type="EMBL" id="PWU89110.1"/>
    </source>
</evidence>
<dbReference type="VEuPathDB" id="TriTrypDB:TcCL_NonESM04327"/>
<dbReference type="GO" id="GO:0032259">
    <property type="term" value="P:methylation"/>
    <property type="evidence" value="ECO:0007669"/>
    <property type="project" value="UniProtKB-KW"/>
</dbReference>
<dbReference type="Pfam" id="PF00856">
    <property type="entry name" value="SET"/>
    <property type="match status" value="1"/>
</dbReference>
<feature type="domain" description="SET" evidence="4">
    <location>
        <begin position="187"/>
        <end position="306"/>
    </location>
</feature>
<comment type="caution">
    <text evidence="5">The sequence shown here is derived from an EMBL/GenBank/DDBJ whole genome shotgun (WGS) entry which is preliminary data.</text>
</comment>
<dbReference type="InterPro" id="IPR046341">
    <property type="entry name" value="SET_dom_sf"/>
</dbReference>
<dbReference type="VEuPathDB" id="TriTrypDB:TCDM_05973"/>
<organism evidence="5 6">
    <name type="scientific">Trypanosoma cruzi</name>
    <dbReference type="NCBI Taxonomy" id="5693"/>
    <lineage>
        <taxon>Eukaryota</taxon>
        <taxon>Discoba</taxon>
        <taxon>Euglenozoa</taxon>
        <taxon>Kinetoplastea</taxon>
        <taxon>Metakinetoplastina</taxon>
        <taxon>Trypanosomatida</taxon>
        <taxon>Trypanosomatidae</taxon>
        <taxon>Trypanosoma</taxon>
        <taxon>Schizotrypanum</taxon>
    </lineage>
</organism>
<dbReference type="VEuPathDB" id="TriTrypDB:BCY84_07464"/>
<evidence type="ECO:0000256" key="2">
    <source>
        <dbReference type="ARBA" id="ARBA00022679"/>
    </source>
</evidence>
<dbReference type="PANTHER" id="PTHR46402">
    <property type="entry name" value="SET AND MYND DOMAIN-CONTAINING PROTEIN 5"/>
    <property type="match status" value="1"/>
</dbReference>
<dbReference type="VEuPathDB" id="TriTrypDB:C3747_103g80"/>
<dbReference type="CDD" id="cd20071">
    <property type="entry name" value="SET_SMYD"/>
    <property type="match status" value="1"/>
</dbReference>
<reference evidence="5 6" key="1">
    <citation type="journal article" date="2018" name="Microb. Genom.">
        <title>Expanding an expanded genome: long-read sequencing of Trypanosoma cruzi.</title>
        <authorList>
            <person name="Berna L."/>
            <person name="Rodriguez M."/>
            <person name="Chiribao M.L."/>
            <person name="Parodi-Talice A."/>
            <person name="Pita S."/>
            <person name="Rijo G."/>
            <person name="Alvarez-Valin F."/>
            <person name="Robello C."/>
        </authorList>
    </citation>
    <scope>NUCLEOTIDE SEQUENCE [LARGE SCALE GENOMIC DNA]</scope>
    <source>
        <strain evidence="5 6">Dm28c</strain>
    </source>
</reference>
<dbReference type="VEuPathDB" id="TriTrypDB:ECC02_000421"/>
<dbReference type="VEuPathDB" id="TriTrypDB:TcCLB.506247.180"/>
<dbReference type="VEuPathDB" id="TriTrypDB:TcG_04843"/>
<keyword evidence="2" id="KW-0808">Transferase</keyword>
<evidence type="ECO:0000313" key="6">
    <source>
        <dbReference type="Proteomes" id="UP000246121"/>
    </source>
</evidence>
<keyword evidence="1" id="KW-0489">Methyltransferase</keyword>
<protein>
    <recommendedName>
        <fullName evidence="4">SET domain-containing protein</fullName>
    </recommendedName>
</protein>
<dbReference type="Gene3D" id="2.170.270.10">
    <property type="entry name" value="SET domain"/>
    <property type="match status" value="1"/>
</dbReference>
<dbReference type="GO" id="GO:0045814">
    <property type="term" value="P:negative regulation of gene expression, epigenetic"/>
    <property type="evidence" value="ECO:0007669"/>
    <property type="project" value="TreeGrafter"/>
</dbReference>
<keyword evidence="3" id="KW-0949">S-adenosyl-L-methionine</keyword>
<gene>
    <name evidence="5" type="ORF">C4B63_63g30</name>
</gene>
<sequence>MKLPYAKLEKHSRPVRCVHAEYGCTMLFCSVRCRQAGWSRFHFAGCPGAMMSDQRDAYDEFIHHDWEYRGVDYSDTVFLAFRFVCMAVTNIRLHRQSLELAYRPIAQLIKAPLSFFHFTYLFYKEEADSTEKKGRGEKQVEKLRLIRWEAFRKFRATHMSTTENDTTDEFLATGMTLLGRILRFTQEECTLFTVARWSELLGAVLLNGQERSPPSNYDRLKELVQRLPCGESTMDAFEQEVQMAGKELQHLLQSSRGQGVYTVGCLFNHSCEPNLQVVYSESGDETLSVVALRNIELGEELCISYIDESLSYPERQQELYEHYLFVCQCPKCEREAAAWEPIEPCKEALSSAYTFSQLY</sequence>
<dbReference type="SUPFAM" id="SSF82199">
    <property type="entry name" value="SET domain"/>
    <property type="match status" value="1"/>
</dbReference>
<dbReference type="GO" id="GO:0042799">
    <property type="term" value="F:histone H4K20 methyltransferase activity"/>
    <property type="evidence" value="ECO:0007669"/>
    <property type="project" value="TreeGrafter"/>
</dbReference>
<name>A0A2V2UYE2_TRYCR</name>
<evidence type="ECO:0000256" key="3">
    <source>
        <dbReference type="ARBA" id="ARBA00022691"/>
    </source>
</evidence>
<dbReference type="VEuPathDB" id="TriTrypDB:C4B63_63g30"/>
<dbReference type="VEuPathDB" id="TriTrypDB:Tc_MARK_6118"/>
<dbReference type="EMBL" id="PRFA01000063">
    <property type="protein sequence ID" value="PWU89110.1"/>
    <property type="molecule type" value="Genomic_DNA"/>
</dbReference>
<dbReference type="PROSITE" id="PS50280">
    <property type="entry name" value="SET"/>
    <property type="match status" value="1"/>
</dbReference>
<proteinExistence type="predicted"/>
<dbReference type="VEuPathDB" id="TriTrypDB:TCSYLVIO_004595"/>
<evidence type="ECO:0000259" key="4">
    <source>
        <dbReference type="PROSITE" id="PS50280"/>
    </source>
</evidence>
<dbReference type="InterPro" id="IPR001214">
    <property type="entry name" value="SET_dom"/>
</dbReference>
<evidence type="ECO:0000256" key="1">
    <source>
        <dbReference type="ARBA" id="ARBA00022603"/>
    </source>
</evidence>